<evidence type="ECO:0000256" key="3">
    <source>
        <dbReference type="ARBA" id="ARBA00022618"/>
    </source>
</evidence>
<feature type="coiled-coil region" evidence="9">
    <location>
        <begin position="187"/>
        <end position="260"/>
    </location>
</feature>
<dbReference type="InterPro" id="IPR041741">
    <property type="entry name" value="SMC3_ABC_euk"/>
</dbReference>
<dbReference type="GO" id="GO:0005634">
    <property type="term" value="C:nucleus"/>
    <property type="evidence" value="ECO:0007669"/>
    <property type="project" value="UniProtKB-SubCell"/>
</dbReference>
<feature type="coiled-coil region" evidence="9">
    <location>
        <begin position="993"/>
        <end position="1027"/>
    </location>
</feature>
<dbReference type="Pfam" id="PF06470">
    <property type="entry name" value="SMC_hinge"/>
    <property type="match status" value="1"/>
</dbReference>
<dbReference type="InterPro" id="IPR024704">
    <property type="entry name" value="SMC"/>
</dbReference>
<dbReference type="WBParaSite" id="Pan_g14204.t1">
    <property type="protein sequence ID" value="Pan_g14204.t1"/>
    <property type="gene ID" value="Pan_g14204"/>
</dbReference>
<dbReference type="AlphaFoldDB" id="A0A7E4ZS38"/>
<dbReference type="Gene3D" id="1.20.1060.20">
    <property type="match status" value="1"/>
</dbReference>
<dbReference type="InterPro" id="IPR036277">
    <property type="entry name" value="SMC_hinge_sf"/>
</dbReference>
<accession>A0A7E4ZS38</accession>
<dbReference type="SMART" id="SM00968">
    <property type="entry name" value="SMC_hinge"/>
    <property type="match status" value="1"/>
</dbReference>
<reference evidence="12" key="2">
    <citation type="submission" date="2020-10" db="UniProtKB">
        <authorList>
            <consortium name="WormBaseParasite"/>
        </authorList>
    </citation>
    <scope>IDENTIFICATION</scope>
</reference>
<evidence type="ECO:0000256" key="6">
    <source>
        <dbReference type="ARBA" id="ARBA00023242"/>
    </source>
</evidence>
<evidence type="ECO:0000256" key="9">
    <source>
        <dbReference type="SAM" id="Coils"/>
    </source>
</evidence>
<sequence>MHIKAISVSGFRSYRDKVTIDDLSRQFNVVVGQNGSGKSNFFAAIQFVLSDEKASISVAERQNLLHEGTGNRSSTAIVELVFDNSDRRLAAIDANTFTISRHVSVKKDQYYIDNRMVSRSDINNMMESAGFSRSNPYYIVKQGKISELATGTDLYRLKLLREIAGTRIYDEKKAESLTILNDCSTKLMRSRELLELLNARLAKLESEKEDLKEYQRHDKKRRVLEYSIANSEVRESKKEFDALMAQRQQLQSALNDAEAVKFDHSKNIGSLENDIRRLEMREKISADELTSSRAEEAKLQSEQSMMKLQTQDLKEQVELERGVRAQAENDLANLNTVIEKKERELQELRPKYQELVELQASIVGDINISERKRTELFAKTGSKQDYATAADRDRALNAKIMQLNHHIQDQNDSIARFVASYEEEKQTMLNTQERINEIEASIRENILRMDEMTTQDDKFRGNVDEAARNLHERELSRKNLADRLAELESQREHVEANYFQMLPKAVSEGTRAVNTIINDLKANNANGRYDEYINGYHGVVIKLMSSEPQYYKALEVTAGSTLTHHVVDNERIAMFLLAQINERNLRGQATFFALNRVFSSELRPLKDRNGKHLLSFVRYSERYDPVFRNIFGSTILVKDIQTGRVISRLEKFNCITFDGDEISHSGPMTGGYVDARKSRLETVSNLASLEPEINNLKEQLRQTTTACIECENKLASARLSLTSNEQERNTLQRLHEEISSEKRELCELYNRLHMNVEKADAEIVILRRKLRESIAHRDQLQSQLGAPLSSQLSGDESQELEQLDEFLKEKRAEATNIMDRTLEIQNQKVRLENELNSCLLRQREDLKIKVNAINFEVKSHEYQTRLMDAGKIQERIREINRQNEQYHEELMTIRNNISQKRAELEKAIDERNEADQTISNNAADVELIRRRMSDCQKRREEATKKMKELGNLPIDMINKYANMRKKDLETEWMESIDYMKRFTNVNKKALDQYIRSTAERDSLQTQIDEMNENSNSINRLIEASENRKYDALYLTFRQVAKNFREIFGKLVPHGRGDLIMKTPPASEVDRSNNGDANAAKSNVLAQFIGVGIRVNFQDTNETEARELNHLSGGQKTLVALALIFAIQKCDPAPFYLFDEIDAALDPEKRHAVARLIDEFSTNAQFIATTFRPEMLQYADRCYGVRFRNKISYVSPVDAIDAREFLAVDDVLEDTEMEEAEQP</sequence>
<dbReference type="GO" id="GO:0005694">
    <property type="term" value="C:chromosome"/>
    <property type="evidence" value="ECO:0007669"/>
    <property type="project" value="InterPro"/>
</dbReference>
<keyword evidence="11" id="KW-1185">Reference proteome</keyword>
<dbReference type="Gene3D" id="3.30.70.1620">
    <property type="match status" value="1"/>
</dbReference>
<evidence type="ECO:0000256" key="7">
    <source>
        <dbReference type="ARBA" id="ARBA00023306"/>
    </source>
</evidence>
<dbReference type="InterPro" id="IPR027417">
    <property type="entry name" value="P-loop_NTPase"/>
</dbReference>
<dbReference type="GO" id="GO:0016887">
    <property type="term" value="F:ATP hydrolysis activity"/>
    <property type="evidence" value="ECO:0007669"/>
    <property type="project" value="InterPro"/>
</dbReference>
<evidence type="ECO:0000313" key="12">
    <source>
        <dbReference type="WBParaSite" id="Pan_g14204.t1"/>
    </source>
</evidence>
<feature type="coiled-coil region" evidence="9">
    <location>
        <begin position="470"/>
        <end position="497"/>
    </location>
</feature>
<dbReference type="Pfam" id="PF02463">
    <property type="entry name" value="SMC_N"/>
    <property type="match status" value="1"/>
</dbReference>
<evidence type="ECO:0000256" key="8">
    <source>
        <dbReference type="PIRNR" id="PIRNR005719"/>
    </source>
</evidence>
<comment type="subcellular location">
    <subcellularLocation>
        <location evidence="1 8">Nucleus</location>
    </subcellularLocation>
</comment>
<name>A0A7E4ZS38_PANRE</name>
<dbReference type="SUPFAM" id="SSF52540">
    <property type="entry name" value="P-loop containing nucleoside triphosphate hydrolases"/>
    <property type="match status" value="1"/>
</dbReference>
<evidence type="ECO:0000256" key="4">
    <source>
        <dbReference type="ARBA" id="ARBA00022776"/>
    </source>
</evidence>
<evidence type="ECO:0000256" key="1">
    <source>
        <dbReference type="ARBA" id="ARBA00004123"/>
    </source>
</evidence>
<keyword evidence="3" id="KW-0132">Cell division</keyword>
<evidence type="ECO:0000256" key="2">
    <source>
        <dbReference type="ARBA" id="ARBA00005917"/>
    </source>
</evidence>
<dbReference type="GO" id="GO:0051276">
    <property type="term" value="P:chromosome organization"/>
    <property type="evidence" value="ECO:0007669"/>
    <property type="project" value="InterPro"/>
</dbReference>
<proteinExistence type="inferred from homology"/>
<dbReference type="Proteomes" id="UP000492821">
    <property type="component" value="Unassembled WGS sequence"/>
</dbReference>
<dbReference type="CDD" id="cd03272">
    <property type="entry name" value="ABC_SMC3_euk"/>
    <property type="match status" value="1"/>
</dbReference>
<organism evidence="11 12">
    <name type="scientific">Panagrellus redivivus</name>
    <name type="common">Microworm</name>
    <dbReference type="NCBI Taxonomy" id="6233"/>
    <lineage>
        <taxon>Eukaryota</taxon>
        <taxon>Metazoa</taxon>
        <taxon>Ecdysozoa</taxon>
        <taxon>Nematoda</taxon>
        <taxon>Chromadorea</taxon>
        <taxon>Rhabditida</taxon>
        <taxon>Tylenchina</taxon>
        <taxon>Panagrolaimomorpha</taxon>
        <taxon>Panagrolaimoidea</taxon>
        <taxon>Panagrolaimidae</taxon>
        <taxon>Panagrellus</taxon>
    </lineage>
</organism>
<reference evidence="11" key="1">
    <citation type="journal article" date="2013" name="Genetics">
        <title>The draft genome and transcriptome of Panagrellus redivivus are shaped by the harsh demands of a free-living lifestyle.</title>
        <authorList>
            <person name="Srinivasan J."/>
            <person name="Dillman A.R."/>
            <person name="Macchietto M.G."/>
            <person name="Heikkinen L."/>
            <person name="Lakso M."/>
            <person name="Fracchia K.M."/>
            <person name="Antoshechkin I."/>
            <person name="Mortazavi A."/>
            <person name="Wong G."/>
            <person name="Sternberg P.W."/>
        </authorList>
    </citation>
    <scope>NUCLEOTIDE SEQUENCE [LARGE SCALE GENOMIC DNA]</scope>
    <source>
        <strain evidence="11">MT8872</strain>
    </source>
</reference>
<protein>
    <recommendedName>
        <fullName evidence="8">Structural maintenance of chromosomes protein</fullName>
    </recommendedName>
</protein>
<dbReference type="InterPro" id="IPR003395">
    <property type="entry name" value="RecF/RecN/SMC_N"/>
</dbReference>
<dbReference type="PIRSF" id="PIRSF005719">
    <property type="entry name" value="SMC"/>
    <property type="match status" value="1"/>
</dbReference>
<feature type="coiled-coil region" evidence="9">
    <location>
        <begin position="693"/>
        <end position="769"/>
    </location>
</feature>
<evidence type="ECO:0000259" key="10">
    <source>
        <dbReference type="SMART" id="SM00968"/>
    </source>
</evidence>
<evidence type="ECO:0000313" key="11">
    <source>
        <dbReference type="Proteomes" id="UP000492821"/>
    </source>
</evidence>
<comment type="similarity">
    <text evidence="2">Belongs to the SMC family. SMC3 subfamily.</text>
</comment>
<dbReference type="GO" id="GO:0032991">
    <property type="term" value="C:protein-containing complex"/>
    <property type="evidence" value="ECO:0007669"/>
    <property type="project" value="UniProtKB-ARBA"/>
</dbReference>
<feature type="domain" description="SMC hinge" evidence="10">
    <location>
        <begin position="534"/>
        <end position="647"/>
    </location>
</feature>
<dbReference type="InterPro" id="IPR010935">
    <property type="entry name" value="SMC_hinge"/>
</dbReference>
<dbReference type="GO" id="GO:0051301">
    <property type="term" value="P:cell division"/>
    <property type="evidence" value="ECO:0007669"/>
    <property type="project" value="UniProtKB-KW"/>
</dbReference>
<evidence type="ECO:0000256" key="5">
    <source>
        <dbReference type="ARBA" id="ARBA00023054"/>
    </source>
</evidence>
<keyword evidence="6 8" id="KW-0539">Nucleus</keyword>
<keyword evidence="4" id="KW-0498">Mitosis</keyword>
<dbReference type="GO" id="GO:0005524">
    <property type="term" value="F:ATP binding"/>
    <property type="evidence" value="ECO:0007669"/>
    <property type="project" value="InterPro"/>
</dbReference>
<dbReference type="Gene3D" id="3.40.50.300">
    <property type="entry name" value="P-loop containing nucleotide triphosphate hydrolases"/>
    <property type="match status" value="2"/>
</dbReference>
<keyword evidence="7" id="KW-0131">Cell cycle</keyword>
<feature type="coiled-coil region" evidence="9">
    <location>
        <begin position="324"/>
        <end position="358"/>
    </location>
</feature>
<feature type="coiled-coil region" evidence="9">
    <location>
        <begin position="869"/>
        <end position="952"/>
    </location>
</feature>
<dbReference type="PANTHER" id="PTHR43977">
    <property type="entry name" value="STRUCTURAL MAINTENANCE OF CHROMOSOMES PROTEIN 3"/>
    <property type="match status" value="1"/>
</dbReference>
<dbReference type="SUPFAM" id="SSF75553">
    <property type="entry name" value="Smc hinge domain"/>
    <property type="match status" value="1"/>
</dbReference>
<keyword evidence="5 9" id="KW-0175">Coiled coil</keyword>